<evidence type="ECO:0000313" key="1">
    <source>
        <dbReference type="EMBL" id="VFS08808.1"/>
    </source>
</evidence>
<gene>
    <name evidence="1" type="ORF">NCTC12126_00343</name>
</gene>
<sequence length="91" mass="9535">MQNLQGNFTAFFMHRVGSRSGDAGSWAASFSTAPPSIVTARNRGATPPVTISAYPVPGALGVESGQPLGAVRTFLQSGVHRTHQHAVFEAL</sequence>
<reference evidence="1 2" key="1">
    <citation type="submission" date="2019-03" db="EMBL/GenBank/DDBJ databases">
        <authorList>
            <consortium name="Pathogen Informatics"/>
        </authorList>
    </citation>
    <scope>NUCLEOTIDE SEQUENCE [LARGE SCALE GENOMIC DNA]</scope>
    <source>
        <strain evidence="1 2">NCTC12126</strain>
    </source>
</reference>
<organism evidence="1 2">
    <name type="scientific">Enterobacter cancerogenus</name>
    <dbReference type="NCBI Taxonomy" id="69218"/>
    <lineage>
        <taxon>Bacteria</taxon>
        <taxon>Pseudomonadati</taxon>
        <taxon>Pseudomonadota</taxon>
        <taxon>Gammaproteobacteria</taxon>
        <taxon>Enterobacterales</taxon>
        <taxon>Enterobacteriaceae</taxon>
        <taxon>Enterobacter</taxon>
        <taxon>Enterobacter cloacae complex</taxon>
    </lineage>
</organism>
<name>A0A484W9V2_9ENTR</name>
<dbReference type="EMBL" id="CAADIW010000003">
    <property type="protein sequence ID" value="VFS08808.1"/>
    <property type="molecule type" value="Genomic_DNA"/>
</dbReference>
<protein>
    <submittedName>
        <fullName evidence="1">Uncharacterized protein</fullName>
    </submittedName>
</protein>
<evidence type="ECO:0000313" key="2">
    <source>
        <dbReference type="Proteomes" id="UP000351155"/>
    </source>
</evidence>
<accession>A0A484W9V2</accession>
<dbReference type="AlphaFoldDB" id="A0A484W9V2"/>
<proteinExistence type="predicted"/>
<dbReference type="Proteomes" id="UP000351155">
    <property type="component" value="Unassembled WGS sequence"/>
</dbReference>